<dbReference type="NCBIfam" id="TIGR00069">
    <property type="entry name" value="hisD"/>
    <property type="match status" value="1"/>
</dbReference>
<comment type="function">
    <text evidence="4">Catalyzes the NAD-dependent oxidation of (R)-2,3-dihydroxypropane-1-sulfonate to (R)-3-sulfolactate.</text>
</comment>
<gene>
    <name evidence="5" type="primary">hisD</name>
    <name evidence="4" type="synonym">hpsN</name>
    <name evidence="5" type="ORF">V6X73_05105</name>
</gene>
<accession>A0ABV3TF69</accession>
<dbReference type="Gene3D" id="1.20.5.1300">
    <property type="match status" value="1"/>
</dbReference>
<dbReference type="CDD" id="cd06572">
    <property type="entry name" value="Histidinol_dh"/>
    <property type="match status" value="1"/>
</dbReference>
<keyword evidence="3 4" id="KW-0560">Oxidoreductase</keyword>
<comment type="cofactor">
    <cofactor evidence="4">
        <name>Zn(2+)</name>
        <dbReference type="ChEBI" id="CHEBI:29105"/>
    </cofactor>
    <text evidence="4">Binds 1 zinc ion per subunit.</text>
</comment>
<dbReference type="RefSeq" id="WP_367958668.1">
    <property type="nucleotide sequence ID" value="NZ_JBAKFK010000002.1"/>
</dbReference>
<organism evidence="5 6">
    <name type="scientific">Spiribacter pallidus</name>
    <dbReference type="NCBI Taxonomy" id="1987936"/>
    <lineage>
        <taxon>Bacteria</taxon>
        <taxon>Pseudomonadati</taxon>
        <taxon>Pseudomonadota</taxon>
        <taxon>Gammaproteobacteria</taxon>
        <taxon>Chromatiales</taxon>
        <taxon>Ectothiorhodospiraceae</taxon>
        <taxon>Spiribacter</taxon>
    </lineage>
</organism>
<keyword evidence="2 4" id="KW-0862">Zinc</keyword>
<keyword evidence="1 4" id="KW-0479">Metal-binding</keyword>
<evidence type="ECO:0000313" key="6">
    <source>
        <dbReference type="Proteomes" id="UP001556709"/>
    </source>
</evidence>
<proteinExistence type="inferred from homology"/>
<dbReference type="InterPro" id="IPR016161">
    <property type="entry name" value="Ald_DH/histidinol_DH"/>
</dbReference>
<comment type="catalytic activity">
    <reaction evidence="4">
        <text>(2R)-3-sulfopropanediol + 2 NAD(+) + H2O = (2R)-3-sulfolactate + 2 NADH + 3 H(+)</text>
        <dbReference type="Rhea" id="RHEA:28074"/>
        <dbReference type="ChEBI" id="CHEBI:15377"/>
        <dbReference type="ChEBI" id="CHEBI:15378"/>
        <dbReference type="ChEBI" id="CHEBI:57540"/>
        <dbReference type="ChEBI" id="CHEBI:57945"/>
        <dbReference type="ChEBI" id="CHEBI:58738"/>
        <dbReference type="ChEBI" id="CHEBI:60997"/>
        <dbReference type="EC" id="1.1.1.308"/>
    </reaction>
</comment>
<name>A0ABV3TF69_9GAMM</name>
<dbReference type="GO" id="GO:0004399">
    <property type="term" value="F:histidinol dehydrogenase activity"/>
    <property type="evidence" value="ECO:0007669"/>
    <property type="project" value="UniProtKB-EC"/>
</dbReference>
<sequence length="432" mass="46920">MIYLKKAKKTAASDHSDVQSIVLRMLDEIRDGGEARALAYARELDGWDGDVVVSQAQIDAAADQVPESLKADIHRSYERVRRFAEAQRDSHKEFETEVSPGVFAGQRLIPVESVGCYVPGGRYCHVASAIMSVTTARAAGVEHVAACSPPRGEGGIHPAVLYALKLCGADVVLTMGGVQGIAAMAYGHFGTRAADILVGPGNQFVAEAKRLLFGQVGIDMFAGPSEILVIADDSADPEIVAQDLVGQAEHGPNSPAWLVCTSKKLAEQVIQRVPEVIDALPQPNRDHAEQSWREYGEVILAGTREEAATVSDQYAPEHLEVQAEDLQWWLDRLRNYGSLFLGEETTVAYGDKTSGTNHILPTKGAPRYTGGLSVAKFVKPVTYQRMTREATRDVASVTARMSRSEGMEGHARTADVRLAKYFPEETFDLQKA</sequence>
<dbReference type="InterPro" id="IPR012131">
    <property type="entry name" value="Hstdl_DH"/>
</dbReference>
<evidence type="ECO:0000256" key="2">
    <source>
        <dbReference type="ARBA" id="ARBA00022833"/>
    </source>
</evidence>
<evidence type="ECO:0000256" key="3">
    <source>
        <dbReference type="ARBA" id="ARBA00023002"/>
    </source>
</evidence>
<evidence type="ECO:0000256" key="1">
    <source>
        <dbReference type="ARBA" id="ARBA00022723"/>
    </source>
</evidence>
<dbReference type="PIRSF" id="PIRSF000099">
    <property type="entry name" value="Histidinol_dh"/>
    <property type="match status" value="1"/>
</dbReference>
<dbReference type="SUPFAM" id="SSF53720">
    <property type="entry name" value="ALDH-like"/>
    <property type="match status" value="1"/>
</dbReference>
<dbReference type="EC" id="1.1.1.308" evidence="4"/>
<feature type="binding site" evidence="4">
    <location>
        <position position="202"/>
    </location>
    <ligand>
        <name>NAD(+)</name>
        <dbReference type="ChEBI" id="CHEBI:57540"/>
    </ligand>
</feature>
<dbReference type="HAMAP" id="MF_02228">
    <property type="entry name" value="Sulfopropanediol_dehydrog"/>
    <property type="match status" value="1"/>
</dbReference>
<dbReference type="Pfam" id="PF00815">
    <property type="entry name" value="Histidinol_dh"/>
    <property type="match status" value="1"/>
</dbReference>
<feature type="binding site" evidence="4">
    <location>
        <position position="250"/>
    </location>
    <ligand>
        <name>Zn(2+)</name>
        <dbReference type="ChEBI" id="CHEBI:29105"/>
    </ligand>
</feature>
<dbReference type="InterPro" id="IPR022695">
    <property type="entry name" value="Histidinol_DH_monofunct"/>
</dbReference>
<dbReference type="PANTHER" id="PTHR21256:SF14">
    <property type="entry name" value="HISTIDINOL DEHYDROGENASE"/>
    <property type="match status" value="1"/>
</dbReference>
<feature type="binding site" evidence="4">
    <location>
        <position position="410"/>
    </location>
    <ligand>
        <name>Zn(2+)</name>
        <dbReference type="ChEBI" id="CHEBI:29105"/>
    </ligand>
</feature>
<dbReference type="PANTHER" id="PTHR21256">
    <property type="entry name" value="HISTIDINOL DEHYDROGENASE HDH"/>
    <property type="match status" value="1"/>
</dbReference>
<feature type="active site" description="Proton acceptor" evidence="4">
    <location>
        <position position="318"/>
    </location>
</feature>
<protein>
    <recommendedName>
        <fullName evidence="4">Sulfopropanediol 3-dehydrogenase</fullName>
        <ecNumber evidence="4">1.1.1.308</ecNumber>
    </recommendedName>
    <alternativeName>
        <fullName evidence="4">2,3-dihydroxypropane-1-sulfonate 3-dehydrogenase (sulfolactate forming)</fullName>
        <shortName evidence="4">DHPS 3-dehydrogenase (sulfolactate forming)</shortName>
    </alternativeName>
</protein>
<evidence type="ECO:0000256" key="4">
    <source>
        <dbReference type="HAMAP-Rule" id="MF_02228"/>
    </source>
</evidence>
<keyword evidence="4" id="KW-0520">NAD</keyword>
<reference evidence="5 6" key="1">
    <citation type="submission" date="2024-02" db="EMBL/GenBank/DDBJ databases">
        <title>New especies of Spiribacter isolated from saline water.</title>
        <authorList>
            <person name="Leon M.J."/>
            <person name="De La Haba R."/>
            <person name="Sanchez-Porro C."/>
            <person name="Ventosa A."/>
        </authorList>
    </citation>
    <scope>NUCLEOTIDE SEQUENCE [LARGE SCALE GENOMIC DNA]</scope>
    <source>
        <strain evidence="6">ag22IC6-390</strain>
    </source>
</reference>
<feature type="binding site" evidence="4">
    <location>
        <position position="117"/>
    </location>
    <ligand>
        <name>NAD(+)</name>
        <dbReference type="ChEBI" id="CHEBI:57540"/>
    </ligand>
</feature>
<dbReference type="InterPro" id="IPR043678">
    <property type="entry name" value="Sulfopropanediol_dehydrog_HpsN"/>
</dbReference>
<dbReference type="Gene3D" id="3.40.50.1980">
    <property type="entry name" value="Nitrogenase molybdenum iron protein domain"/>
    <property type="match status" value="2"/>
</dbReference>
<feature type="binding site" evidence="4">
    <location>
        <position position="351"/>
    </location>
    <ligand>
        <name>Zn(2+)</name>
        <dbReference type="ChEBI" id="CHEBI:29105"/>
    </ligand>
</feature>
<keyword evidence="6" id="KW-1185">Reference proteome</keyword>
<feature type="binding site" evidence="4">
    <location>
        <position position="179"/>
    </location>
    <ligand>
        <name>NAD(+)</name>
        <dbReference type="ChEBI" id="CHEBI:57540"/>
    </ligand>
</feature>
<feature type="binding site" evidence="4">
    <location>
        <position position="247"/>
    </location>
    <ligand>
        <name>Zn(2+)</name>
        <dbReference type="ChEBI" id="CHEBI:29105"/>
    </ligand>
</feature>
<evidence type="ECO:0000313" key="5">
    <source>
        <dbReference type="EMBL" id="MEX0469100.1"/>
    </source>
</evidence>
<dbReference type="PRINTS" id="PR00083">
    <property type="entry name" value="HOLDHDRGNASE"/>
</dbReference>
<comment type="similarity">
    <text evidence="4">Belongs to the histidinol dehydrogenase family. HpsN subfamily.</text>
</comment>
<comment type="caution">
    <text evidence="5">The sequence shown here is derived from an EMBL/GenBank/DDBJ whole genome shotgun (WGS) entry which is preliminary data.</text>
</comment>
<dbReference type="EMBL" id="JBAKFM010000002">
    <property type="protein sequence ID" value="MEX0469100.1"/>
    <property type="molecule type" value="Genomic_DNA"/>
</dbReference>
<feature type="active site" description="Proton acceptor" evidence="4">
    <location>
        <position position="317"/>
    </location>
</feature>
<dbReference type="Proteomes" id="UP001556709">
    <property type="component" value="Unassembled WGS sequence"/>
</dbReference>